<keyword evidence="4" id="KW-1185">Reference proteome</keyword>
<dbReference type="NCBIfam" id="TIGR03363">
    <property type="entry name" value="VI_chp_8"/>
    <property type="match status" value="1"/>
</dbReference>
<dbReference type="InterPro" id="IPR017740">
    <property type="entry name" value="TssA-like"/>
</dbReference>
<dbReference type="AlphaFoldDB" id="A0A5B9MFS6"/>
<dbReference type="Pfam" id="PF06812">
    <property type="entry name" value="ImpA_N"/>
    <property type="match status" value="1"/>
</dbReference>
<proteinExistence type="predicted"/>
<dbReference type="Proteomes" id="UP000321353">
    <property type="component" value="Chromosome"/>
</dbReference>
<protein>
    <recommendedName>
        <fullName evidence="2">ImpA N-terminal domain-containing protein</fullName>
    </recommendedName>
</protein>
<feature type="region of interest" description="Disordered" evidence="1">
    <location>
        <begin position="1"/>
        <end position="22"/>
    </location>
</feature>
<gene>
    <name evidence="3" type="ORF">Mal15_24960</name>
</gene>
<evidence type="ECO:0000256" key="1">
    <source>
        <dbReference type="SAM" id="MobiDB-lite"/>
    </source>
</evidence>
<organism evidence="3 4">
    <name type="scientific">Stieleria maiorica</name>
    <dbReference type="NCBI Taxonomy" id="2795974"/>
    <lineage>
        <taxon>Bacteria</taxon>
        <taxon>Pseudomonadati</taxon>
        <taxon>Planctomycetota</taxon>
        <taxon>Planctomycetia</taxon>
        <taxon>Pirellulales</taxon>
        <taxon>Pirellulaceae</taxon>
        <taxon>Stieleria</taxon>
    </lineage>
</organism>
<dbReference type="InterPro" id="IPR010657">
    <property type="entry name" value="ImpA_N"/>
</dbReference>
<dbReference type="PANTHER" id="PTHR37951">
    <property type="entry name" value="CYTOPLASMIC PROTEIN-RELATED"/>
    <property type="match status" value="1"/>
</dbReference>
<dbReference type="EMBL" id="CP036264">
    <property type="protein sequence ID" value="QEF98444.1"/>
    <property type="molecule type" value="Genomic_DNA"/>
</dbReference>
<dbReference type="RefSeq" id="WP_147867971.1">
    <property type="nucleotide sequence ID" value="NZ_CP036264.1"/>
</dbReference>
<evidence type="ECO:0000313" key="4">
    <source>
        <dbReference type="Proteomes" id="UP000321353"/>
    </source>
</evidence>
<reference evidence="3 4" key="1">
    <citation type="submission" date="2019-02" db="EMBL/GenBank/DDBJ databases">
        <title>Planctomycetal bacteria perform biofilm scaping via a novel small molecule.</title>
        <authorList>
            <person name="Jeske O."/>
            <person name="Boedeker C."/>
            <person name="Wiegand S."/>
            <person name="Breitling P."/>
            <person name="Kallscheuer N."/>
            <person name="Jogler M."/>
            <person name="Rohde M."/>
            <person name="Petersen J."/>
            <person name="Medema M.H."/>
            <person name="Surup F."/>
            <person name="Jogler C."/>
        </authorList>
    </citation>
    <scope>NUCLEOTIDE SEQUENCE [LARGE SCALE GENOMIC DNA]</scope>
    <source>
        <strain evidence="3 4">Mal15</strain>
    </source>
</reference>
<dbReference type="KEGG" id="smam:Mal15_24960"/>
<name>A0A5B9MFS6_9BACT</name>
<feature type="domain" description="ImpA N-terminal" evidence="2">
    <location>
        <begin position="14"/>
        <end position="143"/>
    </location>
</feature>
<accession>A0A5B9MFS6</accession>
<feature type="region of interest" description="Disordered" evidence="1">
    <location>
        <begin position="272"/>
        <end position="294"/>
    </location>
</feature>
<sequence length="382" mass="42372">MASEPTLDFDQLIAPISDDSPSGQYLRRSDFERFQRAKDARAEAVNAERKIREFAMYDEDELAALQEQGQAVEVPSAPDWRVVLDQCVDIIANHSKDLWVASWLIEANTRRNGYAGARDGFRLVNKICETFWEGIYPPHDEDDGYLDTVSQITSLNGLEGAGTLIAPLEEIPLLPGYGALTFAAYREATTGGGGGEVTEGDFDNAVRQIDLDQLRQHEEDIAEAIEAFKELTATLEDKCRVDGDEEDHTPPSSQIRRTLESIQQAFSNLTRNLLSGDSDAGGEGDAEASATGLTSNAAPQVDLAQAQVNNREDAFRMLMKASEFFRKTEPHSPVSYMLQQTVEFGRMDLPTLLQKLIQDSSVLRNLSERTGIPVKDDEYDED</sequence>
<dbReference type="PANTHER" id="PTHR37951:SF1">
    <property type="entry name" value="TYPE VI SECRETION SYSTEM COMPONENT TSSA1"/>
    <property type="match status" value="1"/>
</dbReference>
<evidence type="ECO:0000259" key="2">
    <source>
        <dbReference type="Pfam" id="PF06812"/>
    </source>
</evidence>
<evidence type="ECO:0000313" key="3">
    <source>
        <dbReference type="EMBL" id="QEF98444.1"/>
    </source>
</evidence>